<gene>
    <name evidence="2" type="ORF">K452DRAFT_282366</name>
</gene>
<accession>A0A6A6BTP4</accession>
<reference evidence="2" key="1">
    <citation type="journal article" date="2020" name="Stud. Mycol.">
        <title>101 Dothideomycetes genomes: a test case for predicting lifestyles and emergence of pathogens.</title>
        <authorList>
            <person name="Haridas S."/>
            <person name="Albert R."/>
            <person name="Binder M."/>
            <person name="Bloem J."/>
            <person name="Labutti K."/>
            <person name="Salamov A."/>
            <person name="Andreopoulos B."/>
            <person name="Baker S."/>
            <person name="Barry K."/>
            <person name="Bills G."/>
            <person name="Bluhm B."/>
            <person name="Cannon C."/>
            <person name="Castanera R."/>
            <person name="Culley D."/>
            <person name="Daum C."/>
            <person name="Ezra D."/>
            <person name="Gonzalez J."/>
            <person name="Henrissat B."/>
            <person name="Kuo A."/>
            <person name="Liang C."/>
            <person name="Lipzen A."/>
            <person name="Lutzoni F."/>
            <person name="Magnuson J."/>
            <person name="Mondo S."/>
            <person name="Nolan M."/>
            <person name="Ohm R."/>
            <person name="Pangilinan J."/>
            <person name="Park H.-J."/>
            <person name="Ramirez L."/>
            <person name="Alfaro M."/>
            <person name="Sun H."/>
            <person name="Tritt A."/>
            <person name="Yoshinaga Y."/>
            <person name="Zwiers L.-H."/>
            <person name="Turgeon B."/>
            <person name="Goodwin S."/>
            <person name="Spatafora J."/>
            <person name="Crous P."/>
            <person name="Grigoriev I."/>
        </authorList>
    </citation>
    <scope>NUCLEOTIDE SEQUENCE</scope>
    <source>
        <strain evidence="2">CBS 121167</strain>
    </source>
</reference>
<protein>
    <recommendedName>
        <fullName evidence="1">Endonuclease/exonuclease/phosphatase domain-containing protein</fullName>
    </recommendedName>
</protein>
<evidence type="ECO:0000313" key="3">
    <source>
        <dbReference type="Proteomes" id="UP000799438"/>
    </source>
</evidence>
<dbReference type="CDD" id="cd09083">
    <property type="entry name" value="EEP-1"/>
    <property type="match status" value="1"/>
</dbReference>
<dbReference type="GeneID" id="54297073"/>
<dbReference type="PANTHER" id="PTHR12121:SF36">
    <property type="entry name" value="ENDONUCLEASE_EXONUCLEASE_PHOSPHATASE DOMAIN-CONTAINING PROTEIN"/>
    <property type="match status" value="1"/>
</dbReference>
<dbReference type="PANTHER" id="PTHR12121">
    <property type="entry name" value="CARBON CATABOLITE REPRESSOR PROTEIN 4"/>
    <property type="match status" value="1"/>
</dbReference>
<sequence>MKLLSSLLVRVLTHNIRFATTSPGTGEQPWAVRAPYLLSELRYHATLPASIICLQEVLHNQLTDVLSGLNGNSSVNATFPSGNNPSQAQLPLPFPNNDDNATSAPEWAHIGVGRDDGATAGEYSPILYRPAEWRLLTGTTYWLSPTPSTPSRGWDAVSPRVWTVAELQHHSTGVHFLVVNTHMDDQGAVSRREGAAVIAHFLRNYRNAHPETPFVLAGDFNSDPRDEAYRYLAAMPELLRDAFDVVPPPRRYGDYYTFTGFKGKENDLKRIDFAWVGLGGGNGSDVGRVENYAVLPNRFENHVYSSDHRAVVADLVL</sequence>
<evidence type="ECO:0000313" key="2">
    <source>
        <dbReference type="EMBL" id="KAF2147360.1"/>
    </source>
</evidence>
<keyword evidence="3" id="KW-1185">Reference proteome</keyword>
<dbReference type="AlphaFoldDB" id="A0A6A6BTP4"/>
<dbReference type="OrthoDB" id="276515at2759"/>
<organism evidence="2 3">
    <name type="scientific">Aplosporella prunicola CBS 121167</name>
    <dbReference type="NCBI Taxonomy" id="1176127"/>
    <lineage>
        <taxon>Eukaryota</taxon>
        <taxon>Fungi</taxon>
        <taxon>Dikarya</taxon>
        <taxon>Ascomycota</taxon>
        <taxon>Pezizomycotina</taxon>
        <taxon>Dothideomycetes</taxon>
        <taxon>Dothideomycetes incertae sedis</taxon>
        <taxon>Botryosphaeriales</taxon>
        <taxon>Aplosporellaceae</taxon>
        <taxon>Aplosporella</taxon>
    </lineage>
</organism>
<dbReference type="InterPro" id="IPR036691">
    <property type="entry name" value="Endo/exonu/phosph_ase_sf"/>
</dbReference>
<proteinExistence type="predicted"/>
<dbReference type="Proteomes" id="UP000799438">
    <property type="component" value="Unassembled WGS sequence"/>
</dbReference>
<dbReference type="GO" id="GO:0000175">
    <property type="term" value="F:3'-5'-RNA exonuclease activity"/>
    <property type="evidence" value="ECO:0007669"/>
    <property type="project" value="TreeGrafter"/>
</dbReference>
<dbReference type="InterPro" id="IPR005135">
    <property type="entry name" value="Endo/exonuclease/phosphatase"/>
</dbReference>
<dbReference type="RefSeq" id="XP_033403068.1">
    <property type="nucleotide sequence ID" value="XM_033539577.1"/>
</dbReference>
<name>A0A6A6BTP4_9PEZI</name>
<dbReference type="InterPro" id="IPR050410">
    <property type="entry name" value="CCR4/nocturin_mRNA_transcr"/>
</dbReference>
<dbReference type="SUPFAM" id="SSF56219">
    <property type="entry name" value="DNase I-like"/>
    <property type="match status" value="1"/>
</dbReference>
<dbReference type="EMBL" id="ML995474">
    <property type="protein sequence ID" value="KAF2147360.1"/>
    <property type="molecule type" value="Genomic_DNA"/>
</dbReference>
<dbReference type="Pfam" id="PF03372">
    <property type="entry name" value="Exo_endo_phos"/>
    <property type="match status" value="1"/>
</dbReference>
<evidence type="ECO:0000259" key="1">
    <source>
        <dbReference type="Pfam" id="PF03372"/>
    </source>
</evidence>
<dbReference type="Gene3D" id="3.60.10.10">
    <property type="entry name" value="Endonuclease/exonuclease/phosphatase"/>
    <property type="match status" value="2"/>
</dbReference>
<feature type="domain" description="Endonuclease/exonuclease/phosphatase" evidence="1">
    <location>
        <begin position="12"/>
        <end position="308"/>
    </location>
</feature>